<evidence type="ECO:0000313" key="7">
    <source>
        <dbReference type="EMBL" id="KAL3852398.1"/>
    </source>
</evidence>
<evidence type="ECO:0000313" key="8">
    <source>
        <dbReference type="Proteomes" id="UP001634394"/>
    </source>
</evidence>
<dbReference type="AlphaFoldDB" id="A0ABD3UV57"/>
<reference evidence="7 8" key="1">
    <citation type="submission" date="2024-11" db="EMBL/GenBank/DDBJ databases">
        <title>Chromosome-level genome assembly of the freshwater bivalve Anodonta woodiana.</title>
        <authorList>
            <person name="Chen X."/>
        </authorList>
    </citation>
    <scope>NUCLEOTIDE SEQUENCE [LARGE SCALE GENOMIC DNA]</scope>
    <source>
        <strain evidence="7">MN2024</strain>
        <tissue evidence="7">Gills</tissue>
    </source>
</reference>
<protein>
    <recommendedName>
        <fullName evidence="3 6">Queuosine 5'-phosphate N-glycosylase/hydrolase</fullName>
        <ecNumber evidence="6">3.2.2.-</ecNumber>
    </recommendedName>
    <alternativeName>
        <fullName evidence="4 6">Queuosine-nucleotide N-glycosylase/hydrolase</fullName>
    </alternativeName>
</protein>
<comment type="similarity">
    <text evidence="2 6">Belongs to the QNG1 protein family.</text>
</comment>
<evidence type="ECO:0000256" key="4">
    <source>
        <dbReference type="ARBA" id="ARBA00035393"/>
    </source>
</evidence>
<dbReference type="PANTHER" id="PTHR21314:SF0">
    <property type="entry name" value="QUEUOSINE 5'-PHOSPHATE N-GLYCOSYLASE_HYDROLASE"/>
    <property type="match status" value="1"/>
</dbReference>
<evidence type="ECO:0000256" key="6">
    <source>
        <dbReference type="RuleBase" id="RU365002"/>
    </source>
</evidence>
<proteinExistence type="inferred from homology"/>
<dbReference type="Pfam" id="PF10343">
    <property type="entry name" value="Q_salvage"/>
    <property type="match status" value="1"/>
</dbReference>
<name>A0ABD3UV57_SINWO</name>
<dbReference type="GO" id="GO:0016787">
    <property type="term" value="F:hydrolase activity"/>
    <property type="evidence" value="ECO:0007669"/>
    <property type="project" value="UniProtKB-KW"/>
</dbReference>
<sequence length="355" mass="41416">MIKRAYMIAHHIQRGMEGILSPKSTGKLIAETSKDVKINANKTKQVATLMYECVKKSTYSIKSWKEHELNPKSMNIDAIDWIFLADTLNFSFWSMDDDKKFVVNYGGKQHSGYWSWCAAINRALDEGIPMTDPKFYANVSKEQFAKIMRSDSKYDIPLLDERLRILHESGKILLEKYDGSFANCIGKCDRSAQNLVKLVVTDFPSYQDVAEYNGRKVAFYKRAQILVADIWSCFEGQGYGEFHDIHKITMFADYRIPQALVHFKVLEYSDELMEFLKKDNLMKFGDKYELEIRGCSIWATELIKDETRKLLDSDPATKDALMNSILIDHFLWDYRRDHAEEMNDIPFHKIRCIYY</sequence>
<dbReference type="PANTHER" id="PTHR21314">
    <property type="entry name" value="QUEUOSINE 5'-PHOSPHATE N-GLYCOSYLASE_HYDROLASE-RELATED"/>
    <property type="match status" value="1"/>
</dbReference>
<dbReference type="EC" id="3.2.2.-" evidence="6"/>
<evidence type="ECO:0000256" key="2">
    <source>
        <dbReference type="ARBA" id="ARBA00035119"/>
    </source>
</evidence>
<comment type="catalytic activity">
    <reaction evidence="5 6">
        <text>queuosine 5'-phosphate + H2O = queuine + D-ribose 5-phosphate</text>
        <dbReference type="Rhea" id="RHEA:75387"/>
        <dbReference type="ChEBI" id="CHEBI:15377"/>
        <dbReference type="ChEBI" id="CHEBI:17433"/>
        <dbReference type="ChEBI" id="CHEBI:78346"/>
        <dbReference type="ChEBI" id="CHEBI:194371"/>
    </reaction>
    <physiologicalReaction direction="left-to-right" evidence="5 6">
        <dbReference type="Rhea" id="RHEA:75388"/>
    </physiologicalReaction>
</comment>
<comment type="caution">
    <text evidence="7">The sequence shown here is derived from an EMBL/GenBank/DDBJ whole genome shotgun (WGS) entry which is preliminary data.</text>
</comment>
<evidence type="ECO:0000256" key="1">
    <source>
        <dbReference type="ARBA" id="ARBA00022801"/>
    </source>
</evidence>
<keyword evidence="8" id="KW-1185">Reference proteome</keyword>
<organism evidence="7 8">
    <name type="scientific">Sinanodonta woodiana</name>
    <name type="common">Chinese pond mussel</name>
    <name type="synonym">Anodonta woodiana</name>
    <dbReference type="NCBI Taxonomy" id="1069815"/>
    <lineage>
        <taxon>Eukaryota</taxon>
        <taxon>Metazoa</taxon>
        <taxon>Spiralia</taxon>
        <taxon>Lophotrochozoa</taxon>
        <taxon>Mollusca</taxon>
        <taxon>Bivalvia</taxon>
        <taxon>Autobranchia</taxon>
        <taxon>Heteroconchia</taxon>
        <taxon>Palaeoheterodonta</taxon>
        <taxon>Unionida</taxon>
        <taxon>Unionoidea</taxon>
        <taxon>Unionidae</taxon>
        <taxon>Unioninae</taxon>
        <taxon>Sinanodonta</taxon>
    </lineage>
</organism>
<gene>
    <name evidence="7" type="ORF">ACJMK2_016049</name>
</gene>
<dbReference type="EMBL" id="JBJQND010000015">
    <property type="protein sequence ID" value="KAL3852398.1"/>
    <property type="molecule type" value="Genomic_DNA"/>
</dbReference>
<keyword evidence="1 6" id="KW-0378">Hydrolase</keyword>
<dbReference type="InterPro" id="IPR019438">
    <property type="entry name" value="Q_salvage"/>
</dbReference>
<evidence type="ECO:0000256" key="3">
    <source>
        <dbReference type="ARBA" id="ARBA00035306"/>
    </source>
</evidence>
<accession>A0ABD3UV57</accession>
<evidence type="ECO:0000256" key="5">
    <source>
        <dbReference type="ARBA" id="ARBA00048204"/>
    </source>
</evidence>
<comment type="function">
    <text evidence="6">Catalyzes the hydrolysis of queuosine 5'-phosphate, releasing the nucleobase queuine (q). Is required for salvage of queuine from exogenous queuosine (Q) that is imported and then converted to queuosine 5'-phosphate intracellularly.</text>
</comment>
<dbReference type="Proteomes" id="UP001634394">
    <property type="component" value="Unassembled WGS sequence"/>
</dbReference>